<dbReference type="RefSeq" id="XP_009067296.1">
    <property type="nucleotide sequence ID" value="XM_009069048.1"/>
</dbReference>
<dbReference type="AlphaFoldDB" id="V3ZD89"/>
<dbReference type="OMA" id="CKKATKE"/>
<evidence type="ECO:0000313" key="2">
    <source>
        <dbReference type="Proteomes" id="UP000030746"/>
    </source>
</evidence>
<dbReference type="Proteomes" id="UP000030746">
    <property type="component" value="Unassembled WGS sequence"/>
</dbReference>
<sequence length="412" mass="45776">MLSVYFDEVVEPVNSWDCLPVENLSGFLSFNAVCEIYKGCLFFNLKPKQKDCTIGNMEDESPEKLISFVKAATDSVQNVLKTPLTGLTPVPQKAYRRRRLKKGLDKTLKKLKIERQHQIQQYEVQEMYTLSMLNSASICFGDNAELYGIINGTDHQDAANVLTESQGKEFYIPPTDRFLDSYIPRIGSPRENKQLSNNNYGSLSNFHNYQSPCMFEMSACSIWDGNISPPQHTINNNYSGTIDMYENPAVQIPYMGFENNGPAPMQNGQSELPVAGLVSPPFDEYSQQSFEQYCSSQDNFDNGCLNTSGSEAESIKEMNIINDLVDEEDFSADAFDDILSEMETTVSHSFSNDSILSGFESDISSDRVTALDGWSAGSSNGSDSGLSIPNVVTSSQSEINNSLPSFSSVFMQ</sequence>
<accession>V3ZD89</accession>
<reference evidence="1 2" key="1">
    <citation type="journal article" date="2013" name="Nature">
        <title>Insights into bilaterian evolution from three spiralian genomes.</title>
        <authorList>
            <person name="Simakov O."/>
            <person name="Marletaz F."/>
            <person name="Cho S.J."/>
            <person name="Edsinger-Gonzales E."/>
            <person name="Havlak P."/>
            <person name="Hellsten U."/>
            <person name="Kuo D.H."/>
            <person name="Larsson T."/>
            <person name="Lv J."/>
            <person name="Arendt D."/>
            <person name="Savage R."/>
            <person name="Osoegawa K."/>
            <person name="de Jong P."/>
            <person name="Grimwood J."/>
            <person name="Chapman J.A."/>
            <person name="Shapiro H."/>
            <person name="Aerts A."/>
            <person name="Otillar R.P."/>
            <person name="Terry A.Y."/>
            <person name="Boore J.L."/>
            <person name="Grigoriev I.V."/>
            <person name="Lindberg D.R."/>
            <person name="Seaver E.C."/>
            <person name="Weisblat D.A."/>
            <person name="Putnam N.H."/>
            <person name="Rokhsar D.S."/>
        </authorList>
    </citation>
    <scope>NUCLEOTIDE SEQUENCE [LARGE SCALE GENOMIC DNA]</scope>
</reference>
<dbReference type="HOGENOM" id="CLU_667800_0_0_1"/>
<evidence type="ECO:0000313" key="1">
    <source>
        <dbReference type="EMBL" id="ESO81992.1"/>
    </source>
</evidence>
<dbReference type="KEGG" id="lgi:LOTGIDRAFT_170402"/>
<dbReference type="CTD" id="20241393"/>
<proteinExistence type="predicted"/>
<gene>
    <name evidence="1" type="ORF">LOTGIDRAFT_170402</name>
</gene>
<keyword evidence="2" id="KW-1185">Reference proteome</keyword>
<organism evidence="1 2">
    <name type="scientific">Lottia gigantea</name>
    <name type="common">Giant owl limpet</name>
    <dbReference type="NCBI Taxonomy" id="225164"/>
    <lineage>
        <taxon>Eukaryota</taxon>
        <taxon>Metazoa</taxon>
        <taxon>Spiralia</taxon>
        <taxon>Lophotrochozoa</taxon>
        <taxon>Mollusca</taxon>
        <taxon>Gastropoda</taxon>
        <taxon>Patellogastropoda</taxon>
        <taxon>Lottioidea</taxon>
        <taxon>Lottiidae</taxon>
        <taxon>Lottia</taxon>
    </lineage>
</organism>
<name>V3ZD89_LOTGI</name>
<dbReference type="GeneID" id="20241393"/>
<dbReference type="EMBL" id="KB204066">
    <property type="protein sequence ID" value="ESO81992.1"/>
    <property type="molecule type" value="Genomic_DNA"/>
</dbReference>
<protein>
    <submittedName>
        <fullName evidence="1">Uncharacterized protein</fullName>
    </submittedName>
</protein>